<evidence type="ECO:0000313" key="2">
    <source>
        <dbReference type="EMBL" id="KAJ8401969.1"/>
    </source>
</evidence>
<accession>A0AAD7WMY2</accession>
<feature type="compositionally biased region" description="Basic and acidic residues" evidence="1">
    <location>
        <begin position="150"/>
        <end position="161"/>
    </location>
</feature>
<dbReference type="EMBL" id="JAINUG010000067">
    <property type="protein sequence ID" value="KAJ8401969.1"/>
    <property type="molecule type" value="Genomic_DNA"/>
</dbReference>
<dbReference type="Proteomes" id="UP001221898">
    <property type="component" value="Unassembled WGS sequence"/>
</dbReference>
<comment type="caution">
    <text evidence="2">The sequence shown here is derived from an EMBL/GenBank/DDBJ whole genome shotgun (WGS) entry which is preliminary data.</text>
</comment>
<sequence>MFLLHSQVPSVSPLTRSLFPPRAWRPPVLGGEETRRPGLCHSVPMGTVRHFALPSSVERKATWIASPVSAVPPPSPYRKQPAPSACRRSPLAVREIEDGRGECGTLSPLENAARSSAASLIKDPLTIARLEHPGSLGLAVTHEQNAGKDTAADGRAGGRERQARAAARECERGDAFKPAWGLAPRGKRKCGLKQRRLRILRSPWVVRERDQAMSNELGGPEPGGAREVA</sequence>
<reference evidence="2" key="1">
    <citation type="journal article" date="2023" name="Science">
        <title>Genome structures resolve the early diversification of teleost fishes.</title>
        <authorList>
            <person name="Parey E."/>
            <person name="Louis A."/>
            <person name="Montfort J."/>
            <person name="Bouchez O."/>
            <person name="Roques C."/>
            <person name="Iampietro C."/>
            <person name="Lluch J."/>
            <person name="Castinel A."/>
            <person name="Donnadieu C."/>
            <person name="Desvignes T."/>
            <person name="Floi Bucao C."/>
            <person name="Jouanno E."/>
            <person name="Wen M."/>
            <person name="Mejri S."/>
            <person name="Dirks R."/>
            <person name="Jansen H."/>
            <person name="Henkel C."/>
            <person name="Chen W.J."/>
            <person name="Zahm M."/>
            <person name="Cabau C."/>
            <person name="Klopp C."/>
            <person name="Thompson A.W."/>
            <person name="Robinson-Rechavi M."/>
            <person name="Braasch I."/>
            <person name="Lecointre G."/>
            <person name="Bobe J."/>
            <person name="Postlethwait J.H."/>
            <person name="Berthelot C."/>
            <person name="Roest Crollius H."/>
            <person name="Guiguen Y."/>
        </authorList>
    </citation>
    <scope>NUCLEOTIDE SEQUENCE</scope>
    <source>
        <strain evidence="2">NC1722</strain>
    </source>
</reference>
<evidence type="ECO:0000256" key="1">
    <source>
        <dbReference type="SAM" id="MobiDB-lite"/>
    </source>
</evidence>
<gene>
    <name evidence="2" type="ORF">AAFF_G00375500</name>
</gene>
<feature type="region of interest" description="Disordered" evidence="1">
    <location>
        <begin position="209"/>
        <end position="229"/>
    </location>
</feature>
<evidence type="ECO:0000313" key="3">
    <source>
        <dbReference type="Proteomes" id="UP001221898"/>
    </source>
</evidence>
<feature type="region of interest" description="Disordered" evidence="1">
    <location>
        <begin position="142"/>
        <end position="161"/>
    </location>
</feature>
<dbReference type="AlphaFoldDB" id="A0AAD7WMY2"/>
<proteinExistence type="predicted"/>
<keyword evidence="3" id="KW-1185">Reference proteome</keyword>
<name>A0AAD7WMY2_9TELE</name>
<organism evidence="2 3">
    <name type="scientific">Aldrovandia affinis</name>
    <dbReference type="NCBI Taxonomy" id="143900"/>
    <lineage>
        <taxon>Eukaryota</taxon>
        <taxon>Metazoa</taxon>
        <taxon>Chordata</taxon>
        <taxon>Craniata</taxon>
        <taxon>Vertebrata</taxon>
        <taxon>Euteleostomi</taxon>
        <taxon>Actinopterygii</taxon>
        <taxon>Neopterygii</taxon>
        <taxon>Teleostei</taxon>
        <taxon>Notacanthiformes</taxon>
        <taxon>Halosauridae</taxon>
        <taxon>Aldrovandia</taxon>
    </lineage>
</organism>
<protein>
    <submittedName>
        <fullName evidence="2">Uncharacterized protein</fullName>
    </submittedName>
</protein>